<dbReference type="Pfam" id="PF24864">
    <property type="entry name" value="DUF7730"/>
    <property type="match status" value="1"/>
</dbReference>
<organism evidence="4 5">
    <name type="scientific">Neurospora intermedia</name>
    <dbReference type="NCBI Taxonomy" id="5142"/>
    <lineage>
        <taxon>Eukaryota</taxon>
        <taxon>Fungi</taxon>
        <taxon>Dikarya</taxon>
        <taxon>Ascomycota</taxon>
        <taxon>Pezizomycotina</taxon>
        <taxon>Sordariomycetes</taxon>
        <taxon>Sordariomycetidae</taxon>
        <taxon>Sordariales</taxon>
        <taxon>Sordariaceae</taxon>
        <taxon>Neurospora</taxon>
    </lineage>
</organism>
<dbReference type="EMBL" id="JAVLET010000001">
    <property type="protein sequence ID" value="KAL0475057.1"/>
    <property type="molecule type" value="Genomic_DNA"/>
</dbReference>
<protein>
    <recommendedName>
        <fullName evidence="3">DUF7730 domain-containing protein</fullName>
    </recommendedName>
</protein>
<feature type="transmembrane region" description="Helical" evidence="2">
    <location>
        <begin position="354"/>
        <end position="373"/>
    </location>
</feature>
<feature type="domain" description="DUF7730" evidence="3">
    <location>
        <begin position="9"/>
        <end position="103"/>
    </location>
</feature>
<gene>
    <name evidence="4" type="ORF">QR685DRAFT_430005</name>
</gene>
<dbReference type="Proteomes" id="UP001451303">
    <property type="component" value="Unassembled WGS sequence"/>
</dbReference>
<keyword evidence="2" id="KW-1133">Transmembrane helix</keyword>
<comment type="caution">
    <text evidence="4">The sequence shown here is derived from an EMBL/GenBank/DDBJ whole genome shotgun (WGS) entry which is preliminary data.</text>
</comment>
<feature type="region of interest" description="Disordered" evidence="1">
    <location>
        <begin position="382"/>
        <end position="407"/>
    </location>
</feature>
<name>A0ABR3DQW8_NEUIN</name>
<evidence type="ECO:0000256" key="2">
    <source>
        <dbReference type="SAM" id="Phobius"/>
    </source>
</evidence>
<accession>A0ABR3DQW8</accession>
<sequence length="407" mass="46583">MSNNNKPPNFFRLPGEIRNQIYESLLVFPEPIIIHTSTDEERNDHRDGDQSKSGAVVRAHLDNTDERKRWPLSSRLLTVFLICKQIHSEASAVFYSHNQFRAPPSLCRFPSAQLQSNYVMRGFIDRIGTRNLTCLRHLCIPFPLDSGAGQQYLDWPTRRSFDGLLGLSPTKLDALVFRANVVPGALPSLWQRCPNVEVIEFDLSWSGPGHSFWKVRPHDREILLGSMDTALREEFTRLREIVVNIHYDGPIREISESCEALMEEMRGYGWKVEVRDCSGDKDERLRIPYWYQPSPSSHGFRWTGGWEDYSAAFASAGSRDDDDADDDAEHVKPTAERKRQFAKDIGRKIVHSRAFGWSAVVIFSPTIPVLMAIDSINKRRRKRKNEKLSSGQSTASISHHGSVREFR</sequence>
<dbReference type="InterPro" id="IPR056632">
    <property type="entry name" value="DUF7730"/>
</dbReference>
<keyword evidence="2" id="KW-0812">Transmembrane</keyword>
<evidence type="ECO:0000259" key="3">
    <source>
        <dbReference type="Pfam" id="PF24864"/>
    </source>
</evidence>
<feature type="compositionally biased region" description="Polar residues" evidence="1">
    <location>
        <begin position="388"/>
        <end position="399"/>
    </location>
</feature>
<feature type="region of interest" description="Disordered" evidence="1">
    <location>
        <begin position="37"/>
        <end position="57"/>
    </location>
</feature>
<feature type="region of interest" description="Disordered" evidence="1">
    <location>
        <begin position="317"/>
        <end position="337"/>
    </location>
</feature>
<dbReference type="InterPro" id="IPR038883">
    <property type="entry name" value="AN11006-like"/>
</dbReference>
<feature type="compositionally biased region" description="Basic and acidic residues" evidence="1">
    <location>
        <begin position="37"/>
        <end position="50"/>
    </location>
</feature>
<reference evidence="4 5" key="1">
    <citation type="submission" date="2023-09" db="EMBL/GenBank/DDBJ databases">
        <title>Multi-omics analysis of a traditional fermented food reveals byproduct-associated fungal strains for waste-to-food upcycling.</title>
        <authorList>
            <consortium name="Lawrence Berkeley National Laboratory"/>
            <person name="Rekdal V.M."/>
            <person name="Villalobos-Escobedo J.M."/>
            <person name="Rodriguez-Valeron N."/>
            <person name="Garcia M.O."/>
            <person name="Vasquez D.P."/>
            <person name="Damayanti I."/>
            <person name="Sorensen P.M."/>
            <person name="Baidoo E.E."/>
            <person name="De Carvalho A.C."/>
            <person name="Riley R."/>
            <person name="Lipzen A."/>
            <person name="He G."/>
            <person name="Yan M."/>
            <person name="Haridas S."/>
            <person name="Daum C."/>
            <person name="Yoshinaga Y."/>
            <person name="Ng V."/>
            <person name="Grigoriev I.V."/>
            <person name="Munk R."/>
            <person name="Nuraida L."/>
            <person name="Wijaya C.H."/>
            <person name="Morales P.-C."/>
            <person name="Keasling J.D."/>
        </authorList>
    </citation>
    <scope>NUCLEOTIDE SEQUENCE [LARGE SCALE GENOMIC DNA]</scope>
    <source>
        <strain evidence="4 5">FGSC 2613</strain>
    </source>
</reference>
<keyword evidence="5" id="KW-1185">Reference proteome</keyword>
<proteinExistence type="predicted"/>
<evidence type="ECO:0000313" key="5">
    <source>
        <dbReference type="Proteomes" id="UP001451303"/>
    </source>
</evidence>
<dbReference type="PANTHER" id="PTHR42085">
    <property type="entry name" value="F-BOX DOMAIN-CONTAINING PROTEIN"/>
    <property type="match status" value="1"/>
</dbReference>
<evidence type="ECO:0000313" key="4">
    <source>
        <dbReference type="EMBL" id="KAL0475057.1"/>
    </source>
</evidence>
<dbReference type="PANTHER" id="PTHR42085:SF4">
    <property type="entry name" value="F-BOX DOMAIN-CONTAINING PROTEIN"/>
    <property type="match status" value="1"/>
</dbReference>
<evidence type="ECO:0000256" key="1">
    <source>
        <dbReference type="SAM" id="MobiDB-lite"/>
    </source>
</evidence>
<keyword evidence="2" id="KW-0472">Membrane</keyword>